<sequence length="421" mass="48179">MVKSENLSSPFKPQRERKSMLFCKNLKAMNDARLIDNFDKTLLLAVLSFTTNEQLFLKYDQLSTSHLKDLAQLSEIGLKNLRNWEGRPAETVWTPPTTPTESKQTAERELDTTTAPTPTSNPLGLDILAFLELDGIDARTPVTPLSRYNKYGDDFVRRQQDYCLITGLPLDGAQEIAHIFPHASLNPMNVATILTWRFIHIFLGTANAKLLAGELWSQEEGIQTTKNGMAVYAHICKIFDNGKLSLIPISLTRGIDDYLDVQVGHYSADHIVKYLITIDKLDVEEQYIFSEEEVPKRVFIEEPSLFSKPCRYLKDGDYIRITTTDSRLLPLPSYILLYWQRHLWCTLAFAGLSKFKPQSDQYVGKWFRNLSQLGREGYDGVGDSDEKLQKVIEGEKRFLDFLHAITVPEDFSDGYSDDYYY</sequence>
<dbReference type="OrthoDB" id="5416097at2759"/>
<evidence type="ECO:0000313" key="2">
    <source>
        <dbReference type="EMBL" id="EPS40886.1"/>
    </source>
</evidence>
<organism evidence="2 3">
    <name type="scientific">Dactylellina haptotyla (strain CBS 200.50)</name>
    <name type="common">Nematode-trapping fungus</name>
    <name type="synonym">Monacrosporium haptotylum</name>
    <dbReference type="NCBI Taxonomy" id="1284197"/>
    <lineage>
        <taxon>Eukaryota</taxon>
        <taxon>Fungi</taxon>
        <taxon>Dikarya</taxon>
        <taxon>Ascomycota</taxon>
        <taxon>Pezizomycotina</taxon>
        <taxon>Orbiliomycetes</taxon>
        <taxon>Orbiliales</taxon>
        <taxon>Orbiliaceae</taxon>
        <taxon>Dactylellina</taxon>
    </lineage>
</organism>
<feature type="region of interest" description="Disordered" evidence="1">
    <location>
        <begin position="87"/>
        <end position="117"/>
    </location>
</feature>
<reference evidence="2 3" key="1">
    <citation type="journal article" date="2013" name="PLoS Genet.">
        <title>Genomic mechanisms accounting for the adaptation to parasitism in nematode-trapping fungi.</title>
        <authorList>
            <person name="Meerupati T."/>
            <person name="Andersson K.M."/>
            <person name="Friman E."/>
            <person name="Kumar D."/>
            <person name="Tunlid A."/>
            <person name="Ahren D."/>
        </authorList>
    </citation>
    <scope>NUCLEOTIDE SEQUENCE [LARGE SCALE GENOMIC DNA]</scope>
    <source>
        <strain evidence="2 3">CBS 200.50</strain>
    </source>
</reference>
<dbReference type="OMA" id="TILTWRF"/>
<proteinExistence type="predicted"/>
<reference evidence="3" key="2">
    <citation type="submission" date="2013-04" db="EMBL/GenBank/DDBJ databases">
        <title>Genomic mechanisms accounting for the adaptation to parasitism in nematode-trapping fungi.</title>
        <authorList>
            <person name="Ahren D.G."/>
        </authorList>
    </citation>
    <scope>NUCLEOTIDE SEQUENCE [LARGE SCALE GENOMIC DNA]</scope>
    <source>
        <strain evidence="3">CBS 200.50</strain>
    </source>
</reference>
<protein>
    <submittedName>
        <fullName evidence="2">Uncharacterized protein</fullName>
    </submittedName>
</protein>
<comment type="caution">
    <text evidence="2">The sequence shown here is derived from an EMBL/GenBank/DDBJ whole genome shotgun (WGS) entry which is preliminary data.</text>
</comment>
<gene>
    <name evidence="2" type="ORF">H072_5220</name>
</gene>
<accession>S8AID6</accession>
<keyword evidence="3" id="KW-1185">Reference proteome</keyword>
<dbReference type="EMBL" id="AQGS01000270">
    <property type="protein sequence ID" value="EPS40886.1"/>
    <property type="molecule type" value="Genomic_DNA"/>
</dbReference>
<evidence type="ECO:0000256" key="1">
    <source>
        <dbReference type="SAM" id="MobiDB-lite"/>
    </source>
</evidence>
<dbReference type="AlphaFoldDB" id="S8AID6"/>
<evidence type="ECO:0000313" key="3">
    <source>
        <dbReference type="Proteomes" id="UP000015100"/>
    </source>
</evidence>
<dbReference type="HOGENOM" id="CLU_652152_0_0_1"/>
<dbReference type="Proteomes" id="UP000015100">
    <property type="component" value="Unassembled WGS sequence"/>
</dbReference>
<name>S8AID6_DACHA</name>